<sequence>MAVKKIELKPGYLMEHDENVGAVVVGFDRYFNYYKVHCIFMFLVQEDGSKKIELKPGYLMEHDENVGAVVVGFDRYFNYYKVHELGRVLYGFEINKVGWCYNLVCCIHWMGVADNPLLDLIDKVRSWASLGKYNPSSVVSCDFNMAENSCCQCELKFSELCHKYSCLGCKRLLCVPCVRGSGPLAVIATSSGSKNGDHMEKVIMACCHCLG</sequence>
<dbReference type="Gene3D" id="3.40.50.1000">
    <property type="entry name" value="HAD superfamily/HAD-like"/>
    <property type="match status" value="2"/>
</dbReference>
<keyword evidence="2" id="KW-1185">Reference proteome</keyword>
<evidence type="ECO:0000313" key="1">
    <source>
        <dbReference type="EMBL" id="KMT11141.1"/>
    </source>
</evidence>
<reference evidence="1 2" key="1">
    <citation type="journal article" date="2014" name="Nature">
        <title>The genome of the recently domesticated crop plant sugar beet (Beta vulgaris).</title>
        <authorList>
            <person name="Dohm J.C."/>
            <person name="Minoche A.E."/>
            <person name="Holtgrawe D."/>
            <person name="Capella-Gutierrez S."/>
            <person name="Zakrzewski F."/>
            <person name="Tafer H."/>
            <person name="Rupp O."/>
            <person name="Sorensen T.R."/>
            <person name="Stracke R."/>
            <person name="Reinhardt R."/>
            <person name="Goesmann A."/>
            <person name="Kraft T."/>
            <person name="Schulz B."/>
            <person name="Stadler P.F."/>
            <person name="Schmidt T."/>
            <person name="Gabaldon T."/>
            <person name="Lehrach H."/>
            <person name="Weisshaar B."/>
            <person name="Himmelbauer H."/>
        </authorList>
    </citation>
    <scope>NUCLEOTIDE SEQUENCE [LARGE SCALE GENOMIC DNA]</scope>
    <source>
        <tissue evidence="1">Taproot</tissue>
    </source>
</reference>
<accession>A0A0J8F5E4</accession>
<gene>
    <name evidence="1" type="ORF">BVRB_5g111290</name>
</gene>
<name>A0A0J8F5E4_BETVV</name>
<dbReference type="Gramene" id="KMT11141">
    <property type="protein sequence ID" value="KMT11141"/>
    <property type="gene ID" value="BVRB_5g111290"/>
</dbReference>
<organism evidence="1 2">
    <name type="scientific">Beta vulgaris subsp. vulgaris</name>
    <name type="common">Beet</name>
    <dbReference type="NCBI Taxonomy" id="3555"/>
    <lineage>
        <taxon>Eukaryota</taxon>
        <taxon>Viridiplantae</taxon>
        <taxon>Streptophyta</taxon>
        <taxon>Embryophyta</taxon>
        <taxon>Tracheophyta</taxon>
        <taxon>Spermatophyta</taxon>
        <taxon>Magnoliopsida</taxon>
        <taxon>eudicotyledons</taxon>
        <taxon>Gunneridae</taxon>
        <taxon>Pentapetalae</taxon>
        <taxon>Caryophyllales</taxon>
        <taxon>Chenopodiaceae</taxon>
        <taxon>Betoideae</taxon>
        <taxon>Beta</taxon>
    </lineage>
</organism>
<dbReference type="eggNOG" id="KOG0230">
    <property type="taxonomic scope" value="Eukaryota"/>
</dbReference>
<evidence type="ECO:0000313" key="2">
    <source>
        <dbReference type="Proteomes" id="UP000035740"/>
    </source>
</evidence>
<dbReference type="InterPro" id="IPR023214">
    <property type="entry name" value="HAD_sf"/>
</dbReference>
<proteinExistence type="predicted"/>
<dbReference type="Proteomes" id="UP000035740">
    <property type="component" value="Chromosome 5"/>
</dbReference>
<dbReference type="AlphaFoldDB" id="A0A0J8F5E4"/>
<dbReference type="OrthoDB" id="10565683at2759"/>
<dbReference type="EMBL" id="KQ090098">
    <property type="protein sequence ID" value="KMT11141.1"/>
    <property type="molecule type" value="Genomic_DNA"/>
</dbReference>
<protein>
    <submittedName>
        <fullName evidence="1">Uncharacterized protein</fullName>
    </submittedName>
</protein>